<dbReference type="PANTHER" id="PTHR37787">
    <property type="entry name" value="BIOGENESIS OF LYSOSOME-RELATED ORGANELLES COMPLEX 1 SUBUNIT KXD1"/>
    <property type="match status" value="1"/>
</dbReference>
<name>A0ABR0KKU4_9EURO</name>
<dbReference type="EMBL" id="JAVRRG010000013">
    <property type="protein sequence ID" value="KAK5098579.1"/>
    <property type="molecule type" value="Genomic_DNA"/>
</dbReference>
<comment type="subcellular location">
    <subcellularLocation>
        <location evidence="2">Endosome</location>
    </subcellularLocation>
</comment>
<proteinExistence type="inferred from homology"/>
<dbReference type="InterPro" id="IPR051390">
    <property type="entry name" value="BLOC-1_subunit_KXD1"/>
</dbReference>
<feature type="compositionally biased region" description="Basic and acidic residues" evidence="8">
    <location>
        <begin position="153"/>
        <end position="164"/>
    </location>
</feature>
<feature type="compositionally biased region" description="Low complexity" evidence="8">
    <location>
        <begin position="45"/>
        <end position="59"/>
    </location>
</feature>
<feature type="domain" description="KxDL" evidence="9">
    <location>
        <begin position="85"/>
        <end position="164"/>
    </location>
</feature>
<evidence type="ECO:0000256" key="1">
    <source>
        <dbReference type="ARBA" id="ARBA00002069"/>
    </source>
</evidence>
<keyword evidence="6" id="KW-0967">Endosome</keyword>
<dbReference type="PANTHER" id="PTHR37787:SF1">
    <property type="entry name" value="BIOGENESIS OF LYSOSOME-RELATED ORGANELLES COMPLEX 1 SUBUNIT KXD1"/>
    <property type="match status" value="1"/>
</dbReference>
<evidence type="ECO:0000256" key="5">
    <source>
        <dbReference type="ARBA" id="ARBA00022448"/>
    </source>
</evidence>
<organism evidence="10 11">
    <name type="scientific">Lithohypha guttulata</name>
    <dbReference type="NCBI Taxonomy" id="1690604"/>
    <lineage>
        <taxon>Eukaryota</taxon>
        <taxon>Fungi</taxon>
        <taxon>Dikarya</taxon>
        <taxon>Ascomycota</taxon>
        <taxon>Pezizomycotina</taxon>
        <taxon>Eurotiomycetes</taxon>
        <taxon>Chaetothyriomycetidae</taxon>
        <taxon>Chaetothyriales</taxon>
        <taxon>Trichomeriaceae</taxon>
        <taxon>Lithohypha</taxon>
    </lineage>
</organism>
<keyword evidence="11" id="KW-1185">Reference proteome</keyword>
<reference evidence="10 11" key="1">
    <citation type="submission" date="2023-08" db="EMBL/GenBank/DDBJ databases">
        <title>Black Yeasts Isolated from many extreme environments.</title>
        <authorList>
            <person name="Coleine C."/>
            <person name="Stajich J.E."/>
            <person name="Selbmann L."/>
        </authorList>
    </citation>
    <scope>NUCLEOTIDE SEQUENCE [LARGE SCALE GENOMIC DNA]</scope>
    <source>
        <strain evidence="10 11">CCFEE 5885</strain>
    </source>
</reference>
<sequence>MATTLSRHHGNYARPQKTLPITMPTKNSKTYTPQTRVALEPPEISDTSTTYSRSRSDGTFSDISNDYESSRYPTAIDVMDELTDRMDKVWDPTKMDKSIARQAQTSGQLNAKQRELADLQAQLKQRRQRARVNFDDMMNEVSEARTNIKSARRTIDETKSRASKIDASAYEEARRSRHSRR</sequence>
<evidence type="ECO:0000256" key="8">
    <source>
        <dbReference type="SAM" id="MobiDB-lite"/>
    </source>
</evidence>
<evidence type="ECO:0000256" key="6">
    <source>
        <dbReference type="ARBA" id="ARBA00022753"/>
    </source>
</evidence>
<evidence type="ECO:0000256" key="4">
    <source>
        <dbReference type="ARBA" id="ARBA00016207"/>
    </source>
</evidence>
<evidence type="ECO:0000313" key="10">
    <source>
        <dbReference type="EMBL" id="KAK5098579.1"/>
    </source>
</evidence>
<comment type="caution">
    <text evidence="10">The sequence shown here is derived from an EMBL/GenBank/DDBJ whole genome shotgun (WGS) entry which is preliminary data.</text>
</comment>
<feature type="region of interest" description="Disordered" evidence="8">
    <location>
        <begin position="145"/>
        <end position="181"/>
    </location>
</feature>
<comment type="similarity">
    <text evidence="3">Belongs to the KXD1 family.</text>
</comment>
<keyword evidence="5" id="KW-0813">Transport</keyword>
<feature type="compositionally biased region" description="Polar residues" evidence="8">
    <location>
        <begin position="24"/>
        <end position="35"/>
    </location>
</feature>
<evidence type="ECO:0000256" key="2">
    <source>
        <dbReference type="ARBA" id="ARBA00004177"/>
    </source>
</evidence>
<dbReference type="InterPro" id="IPR019371">
    <property type="entry name" value="KxDL_dom"/>
</dbReference>
<evidence type="ECO:0000313" key="11">
    <source>
        <dbReference type="Proteomes" id="UP001345013"/>
    </source>
</evidence>
<dbReference type="Proteomes" id="UP001345013">
    <property type="component" value="Unassembled WGS sequence"/>
</dbReference>
<evidence type="ECO:0000259" key="9">
    <source>
        <dbReference type="Pfam" id="PF10241"/>
    </source>
</evidence>
<gene>
    <name evidence="10" type="ORF">LTR24_001684</name>
</gene>
<feature type="compositionally biased region" description="Basic residues" evidence="8">
    <location>
        <begin position="1"/>
        <end position="11"/>
    </location>
</feature>
<evidence type="ECO:0000256" key="3">
    <source>
        <dbReference type="ARBA" id="ARBA00005913"/>
    </source>
</evidence>
<evidence type="ECO:0000256" key="7">
    <source>
        <dbReference type="ARBA" id="ARBA00029808"/>
    </source>
</evidence>
<accession>A0ABR0KKU4</accession>
<feature type="region of interest" description="Disordered" evidence="8">
    <location>
        <begin position="1"/>
        <end position="66"/>
    </location>
</feature>
<dbReference type="Pfam" id="PF10241">
    <property type="entry name" value="KxDL"/>
    <property type="match status" value="1"/>
</dbReference>
<protein>
    <recommendedName>
        <fullName evidence="4">Biogenesis of lysosome-related organelles complex 1 subunit KXD1</fullName>
    </recommendedName>
    <alternativeName>
        <fullName evidence="7">KxDL homolog</fullName>
    </alternativeName>
</protein>
<comment type="function">
    <text evidence="1">Component of the biogenesis of lysosome-related organelles complex-1 (BLOC-1) involved in endosomal cargo sorting.</text>
</comment>